<evidence type="ECO:0000256" key="1">
    <source>
        <dbReference type="PROSITE-ProRule" id="PRU00152"/>
    </source>
</evidence>
<dbReference type="Gene3D" id="2.60.60.20">
    <property type="entry name" value="PLAT/LH2 domain"/>
    <property type="match status" value="1"/>
</dbReference>
<gene>
    <name evidence="4" type="ORF">TPAB3V08_LOCUS14854</name>
</gene>
<dbReference type="InterPro" id="IPR051223">
    <property type="entry name" value="Polycystin"/>
</dbReference>
<feature type="domain" description="PLAT" evidence="3">
    <location>
        <begin position="1"/>
        <end position="103"/>
    </location>
</feature>
<evidence type="ECO:0000313" key="4">
    <source>
        <dbReference type="EMBL" id="CAG2067911.1"/>
    </source>
</evidence>
<comment type="caution">
    <text evidence="4">The sequence shown here is derived from an EMBL/GenBank/DDBJ whole genome shotgun (WGS) entry which is preliminary data.</text>
</comment>
<evidence type="ECO:0000313" key="5">
    <source>
        <dbReference type="Proteomes" id="UP001153148"/>
    </source>
</evidence>
<dbReference type="InterPro" id="IPR001024">
    <property type="entry name" value="PLAT/LH2_dom"/>
</dbReference>
<keyword evidence="2" id="KW-1133">Transmembrane helix</keyword>
<feature type="transmembrane region" description="Helical" evidence="2">
    <location>
        <begin position="190"/>
        <end position="211"/>
    </location>
</feature>
<proteinExistence type="predicted"/>
<evidence type="ECO:0000259" key="3">
    <source>
        <dbReference type="PROSITE" id="PS50095"/>
    </source>
</evidence>
<dbReference type="EMBL" id="CAJPIN010077923">
    <property type="protein sequence ID" value="CAG2067911.1"/>
    <property type="molecule type" value="Genomic_DNA"/>
</dbReference>
<keyword evidence="2" id="KW-0472">Membrane</keyword>
<keyword evidence="2" id="KW-0812">Transmembrane</keyword>
<organism evidence="4 5">
    <name type="scientific">Timema podura</name>
    <name type="common">Walking stick</name>
    <dbReference type="NCBI Taxonomy" id="61482"/>
    <lineage>
        <taxon>Eukaryota</taxon>
        <taxon>Metazoa</taxon>
        <taxon>Ecdysozoa</taxon>
        <taxon>Arthropoda</taxon>
        <taxon>Hexapoda</taxon>
        <taxon>Insecta</taxon>
        <taxon>Pterygota</taxon>
        <taxon>Neoptera</taxon>
        <taxon>Polyneoptera</taxon>
        <taxon>Phasmatodea</taxon>
        <taxon>Timematodea</taxon>
        <taxon>Timematoidea</taxon>
        <taxon>Timematidae</taxon>
        <taxon>Timema</taxon>
    </lineage>
</organism>
<dbReference type="PANTHER" id="PTHR10877">
    <property type="entry name" value="POLYCYSTIN FAMILY MEMBER"/>
    <property type="match status" value="1"/>
</dbReference>
<protein>
    <recommendedName>
        <fullName evidence="3">PLAT domain-containing protein</fullName>
    </recommendedName>
</protein>
<name>A0ABN7PJF6_TIMPD</name>
<dbReference type="PANTHER" id="PTHR10877:SF183">
    <property type="entry name" value="AT14535P-RELATED"/>
    <property type="match status" value="1"/>
</dbReference>
<accession>A0ABN7PJF6</accession>
<comment type="caution">
    <text evidence="1">Lacks conserved residue(s) required for the propagation of feature annotation.</text>
</comment>
<reference evidence="4" key="1">
    <citation type="submission" date="2021-03" db="EMBL/GenBank/DDBJ databases">
        <authorList>
            <person name="Tran Van P."/>
        </authorList>
    </citation>
    <scope>NUCLEOTIDE SEQUENCE</scope>
</reference>
<sequence length="221" mass="25893">MTLFLSNCFQPHILSAHGRKVLTMGSEDSFLLLTPDWLGPLRSVRLWHDSSGRHPSWYLPLLLSGSVTRLRYETYKRNQLWVFPVHHWLSLVQGEKRIEYQLQPASLDHLMHWRTYMHRSLGPILREEHIWINIVTRHPRSSYTRCQRVGVASATLLAAMLISLLLFGVYFNDPTQQMYYGHFLMSSAELMVAVNTTLIVLPLTFLLYFLFRSVLPLYKYS</sequence>
<dbReference type="SUPFAM" id="SSF49723">
    <property type="entry name" value="Lipase/lipooxygenase domain (PLAT/LH2 domain)"/>
    <property type="match status" value="1"/>
</dbReference>
<dbReference type="InterPro" id="IPR036392">
    <property type="entry name" value="PLAT/LH2_dom_sf"/>
</dbReference>
<dbReference type="Proteomes" id="UP001153148">
    <property type="component" value="Unassembled WGS sequence"/>
</dbReference>
<feature type="transmembrane region" description="Helical" evidence="2">
    <location>
        <begin position="149"/>
        <end position="170"/>
    </location>
</feature>
<evidence type="ECO:0000256" key="2">
    <source>
        <dbReference type="SAM" id="Phobius"/>
    </source>
</evidence>
<keyword evidence="5" id="KW-1185">Reference proteome</keyword>
<dbReference type="PROSITE" id="PS50095">
    <property type="entry name" value="PLAT"/>
    <property type="match status" value="1"/>
</dbReference>